<keyword evidence="1" id="KW-0472">Membrane</keyword>
<keyword evidence="1" id="KW-1133">Transmembrane helix</keyword>
<evidence type="ECO:0000313" key="3">
    <source>
        <dbReference type="Proteomes" id="UP000053477"/>
    </source>
</evidence>
<keyword evidence="1" id="KW-0812">Transmembrane</keyword>
<reference evidence="2 3" key="1">
    <citation type="submission" date="2015-04" db="EMBL/GenBank/DDBJ databases">
        <title>Complete genome sequence of Schizopora paradoxa KUC8140, a cosmopolitan wood degrader in East Asia.</title>
        <authorList>
            <consortium name="DOE Joint Genome Institute"/>
            <person name="Min B."/>
            <person name="Park H."/>
            <person name="Jang Y."/>
            <person name="Kim J.-J."/>
            <person name="Kim K.H."/>
            <person name="Pangilinan J."/>
            <person name="Lipzen A."/>
            <person name="Riley R."/>
            <person name="Grigoriev I.V."/>
            <person name="Spatafora J.W."/>
            <person name="Choi I.-G."/>
        </authorList>
    </citation>
    <scope>NUCLEOTIDE SEQUENCE [LARGE SCALE GENOMIC DNA]</scope>
    <source>
        <strain evidence="2 3">KUC8140</strain>
    </source>
</reference>
<dbReference type="InParanoid" id="A0A0H2SL08"/>
<gene>
    <name evidence="2" type="ORF">SCHPADRAFT_900338</name>
</gene>
<keyword evidence="3" id="KW-1185">Reference proteome</keyword>
<dbReference type="AlphaFoldDB" id="A0A0H2SL08"/>
<accession>A0A0H2SL08</accession>
<protein>
    <submittedName>
        <fullName evidence="2">Uncharacterized protein</fullName>
    </submittedName>
</protein>
<feature type="transmembrane region" description="Helical" evidence="1">
    <location>
        <begin position="34"/>
        <end position="52"/>
    </location>
</feature>
<evidence type="ECO:0000256" key="1">
    <source>
        <dbReference type="SAM" id="Phobius"/>
    </source>
</evidence>
<proteinExistence type="predicted"/>
<dbReference type="Proteomes" id="UP000053477">
    <property type="component" value="Unassembled WGS sequence"/>
</dbReference>
<evidence type="ECO:0000313" key="2">
    <source>
        <dbReference type="EMBL" id="KLO17786.1"/>
    </source>
</evidence>
<sequence length="53" mass="6060">MELQWLFSLILLGLTGYRIHHTKGLPNGFDFYDPVIAELLVTAIFTLLWVPVS</sequence>
<dbReference type="EMBL" id="KQ085901">
    <property type="protein sequence ID" value="KLO17786.1"/>
    <property type="molecule type" value="Genomic_DNA"/>
</dbReference>
<organism evidence="2 3">
    <name type="scientific">Schizopora paradoxa</name>
    <dbReference type="NCBI Taxonomy" id="27342"/>
    <lineage>
        <taxon>Eukaryota</taxon>
        <taxon>Fungi</taxon>
        <taxon>Dikarya</taxon>
        <taxon>Basidiomycota</taxon>
        <taxon>Agaricomycotina</taxon>
        <taxon>Agaricomycetes</taxon>
        <taxon>Hymenochaetales</taxon>
        <taxon>Schizoporaceae</taxon>
        <taxon>Schizopora</taxon>
    </lineage>
</organism>
<name>A0A0H2SL08_9AGAM</name>